<dbReference type="EMBL" id="GBRH01246289">
    <property type="protein sequence ID" value="JAD51606.1"/>
    <property type="molecule type" value="Transcribed_RNA"/>
</dbReference>
<organism evidence="1">
    <name type="scientific">Arundo donax</name>
    <name type="common">Giant reed</name>
    <name type="synonym">Donax arundinaceus</name>
    <dbReference type="NCBI Taxonomy" id="35708"/>
    <lineage>
        <taxon>Eukaryota</taxon>
        <taxon>Viridiplantae</taxon>
        <taxon>Streptophyta</taxon>
        <taxon>Embryophyta</taxon>
        <taxon>Tracheophyta</taxon>
        <taxon>Spermatophyta</taxon>
        <taxon>Magnoliopsida</taxon>
        <taxon>Liliopsida</taxon>
        <taxon>Poales</taxon>
        <taxon>Poaceae</taxon>
        <taxon>PACMAD clade</taxon>
        <taxon>Arundinoideae</taxon>
        <taxon>Arundineae</taxon>
        <taxon>Arundo</taxon>
    </lineage>
</organism>
<reference evidence="1" key="1">
    <citation type="submission" date="2014-09" db="EMBL/GenBank/DDBJ databases">
        <authorList>
            <person name="Magalhaes I.L.F."/>
            <person name="Oliveira U."/>
            <person name="Santos F.R."/>
            <person name="Vidigal T.H.D.A."/>
            <person name="Brescovit A.D."/>
            <person name="Santos A.J."/>
        </authorList>
    </citation>
    <scope>NUCLEOTIDE SEQUENCE</scope>
    <source>
        <tissue evidence="1">Shoot tissue taken approximately 20 cm above the soil surface</tissue>
    </source>
</reference>
<name>A0A0A9AKG1_ARUDO</name>
<sequence length="13" mass="1491">MVQSPSAIPVFWE</sequence>
<protein>
    <submittedName>
        <fullName evidence="1">Uncharacterized protein</fullName>
    </submittedName>
</protein>
<proteinExistence type="predicted"/>
<accession>A0A0A9AKG1</accession>
<evidence type="ECO:0000313" key="1">
    <source>
        <dbReference type="EMBL" id="JAD51606.1"/>
    </source>
</evidence>
<reference evidence="1" key="2">
    <citation type="journal article" date="2015" name="Data Brief">
        <title>Shoot transcriptome of the giant reed, Arundo donax.</title>
        <authorList>
            <person name="Barrero R.A."/>
            <person name="Guerrero F.D."/>
            <person name="Moolhuijzen P."/>
            <person name="Goolsby J.A."/>
            <person name="Tidwell J."/>
            <person name="Bellgard S.E."/>
            <person name="Bellgard M.I."/>
        </authorList>
    </citation>
    <scope>NUCLEOTIDE SEQUENCE</scope>
    <source>
        <tissue evidence="1">Shoot tissue taken approximately 20 cm above the soil surface</tissue>
    </source>
</reference>